<organism evidence="1 2">
    <name type="scientific">Liquidambar formosana</name>
    <name type="common">Formosan gum</name>
    <dbReference type="NCBI Taxonomy" id="63359"/>
    <lineage>
        <taxon>Eukaryota</taxon>
        <taxon>Viridiplantae</taxon>
        <taxon>Streptophyta</taxon>
        <taxon>Embryophyta</taxon>
        <taxon>Tracheophyta</taxon>
        <taxon>Spermatophyta</taxon>
        <taxon>Magnoliopsida</taxon>
        <taxon>eudicotyledons</taxon>
        <taxon>Gunneridae</taxon>
        <taxon>Pentapetalae</taxon>
        <taxon>Saxifragales</taxon>
        <taxon>Altingiaceae</taxon>
        <taxon>Liquidambar</taxon>
    </lineage>
</organism>
<sequence length="77" mass="9290">MASQRWGFTLRPTIVKLDVNYRLRNRHLGNYLFRQSYQRDCLQHQSDSLSLILANLFEGFLIRVMELWFRSANELKN</sequence>
<dbReference type="Proteomes" id="UP001415857">
    <property type="component" value="Unassembled WGS sequence"/>
</dbReference>
<dbReference type="AlphaFoldDB" id="A0AAP0SC52"/>
<accession>A0AAP0SC52</accession>
<reference evidence="1 2" key="1">
    <citation type="journal article" date="2024" name="Plant J.">
        <title>Genome sequences and population genomics reveal climatic adaptation and genomic divergence between two closely related sweetgum species.</title>
        <authorList>
            <person name="Xu W.Q."/>
            <person name="Ren C.Q."/>
            <person name="Zhang X.Y."/>
            <person name="Comes H.P."/>
            <person name="Liu X.H."/>
            <person name="Li Y.G."/>
            <person name="Kettle C.J."/>
            <person name="Jalonen R."/>
            <person name="Gaisberger H."/>
            <person name="Ma Y.Z."/>
            <person name="Qiu Y.X."/>
        </authorList>
    </citation>
    <scope>NUCLEOTIDE SEQUENCE [LARGE SCALE GENOMIC DNA]</scope>
    <source>
        <strain evidence="1">Hangzhou</strain>
    </source>
</reference>
<name>A0AAP0SC52_LIQFO</name>
<evidence type="ECO:0000313" key="2">
    <source>
        <dbReference type="Proteomes" id="UP001415857"/>
    </source>
</evidence>
<gene>
    <name evidence="1" type="ORF">L1049_009387</name>
</gene>
<proteinExistence type="predicted"/>
<evidence type="ECO:0000313" key="1">
    <source>
        <dbReference type="EMBL" id="KAK9291199.1"/>
    </source>
</evidence>
<comment type="caution">
    <text evidence="1">The sequence shown here is derived from an EMBL/GenBank/DDBJ whole genome shotgun (WGS) entry which is preliminary data.</text>
</comment>
<keyword evidence="2" id="KW-1185">Reference proteome</keyword>
<dbReference type="EMBL" id="JBBPBK010000002">
    <property type="protein sequence ID" value="KAK9291199.1"/>
    <property type="molecule type" value="Genomic_DNA"/>
</dbReference>
<protein>
    <submittedName>
        <fullName evidence="1">Uncharacterized protein</fullName>
    </submittedName>
</protein>